<keyword evidence="6" id="KW-0949">S-adenosyl-L-methionine</keyword>
<keyword evidence="10 12" id="KW-0472">Membrane</keyword>
<name>A0A512NQL4_9HYPH</name>
<dbReference type="EMBL" id="BKAJ01000209">
    <property type="protein sequence ID" value="GEP61244.1"/>
    <property type="molecule type" value="Genomic_DNA"/>
</dbReference>
<dbReference type="GO" id="GO:0000773">
    <property type="term" value="F:phosphatidyl-N-methylethanolamine N-methyltransferase activity"/>
    <property type="evidence" value="ECO:0007669"/>
    <property type="project" value="UniProtKB-EC"/>
</dbReference>
<dbReference type="GO" id="GO:0032259">
    <property type="term" value="P:methylation"/>
    <property type="evidence" value="ECO:0007669"/>
    <property type="project" value="UniProtKB-KW"/>
</dbReference>
<dbReference type="GO" id="GO:0006656">
    <property type="term" value="P:phosphatidylcholine biosynthetic process"/>
    <property type="evidence" value="ECO:0007669"/>
    <property type="project" value="InterPro"/>
</dbReference>
<organism evidence="13 14">
    <name type="scientific">Reyranella soli</name>
    <dbReference type="NCBI Taxonomy" id="1230389"/>
    <lineage>
        <taxon>Bacteria</taxon>
        <taxon>Pseudomonadati</taxon>
        <taxon>Pseudomonadota</taxon>
        <taxon>Alphaproteobacteria</taxon>
        <taxon>Hyphomicrobiales</taxon>
        <taxon>Reyranellaceae</taxon>
        <taxon>Reyranella</taxon>
    </lineage>
</organism>
<keyword evidence="8" id="KW-0256">Endoplasmic reticulum</keyword>
<dbReference type="PANTHER" id="PTHR15458:SF5">
    <property type="entry name" value="PHOSPHATIDYLETHANOLAMINE N-METHYLTRANSFERASE"/>
    <property type="match status" value="1"/>
</dbReference>
<keyword evidence="7 12" id="KW-0812">Transmembrane</keyword>
<feature type="transmembrane region" description="Helical" evidence="12">
    <location>
        <begin position="40"/>
        <end position="60"/>
    </location>
</feature>
<feature type="transmembrane region" description="Helical" evidence="12">
    <location>
        <begin position="211"/>
        <end position="230"/>
    </location>
</feature>
<dbReference type="Pfam" id="PF04191">
    <property type="entry name" value="PEMT"/>
    <property type="match status" value="1"/>
</dbReference>
<comment type="subcellular location">
    <subcellularLocation>
        <location evidence="1">Endoplasmic reticulum membrane</location>
        <topology evidence="1">Multi-pass membrane protein</topology>
    </subcellularLocation>
</comment>
<dbReference type="InterPro" id="IPR024960">
    <property type="entry name" value="PEMT/MFAP"/>
</dbReference>
<evidence type="ECO:0000256" key="8">
    <source>
        <dbReference type="ARBA" id="ARBA00022824"/>
    </source>
</evidence>
<evidence type="ECO:0000256" key="5">
    <source>
        <dbReference type="ARBA" id="ARBA00022679"/>
    </source>
</evidence>
<proteinExistence type="predicted"/>
<evidence type="ECO:0000256" key="3">
    <source>
        <dbReference type="ARBA" id="ARBA00005189"/>
    </source>
</evidence>
<protein>
    <recommendedName>
        <fullName evidence="11">phosphatidyl-N-methylethanolamine N-methyltransferase</fullName>
        <ecNumber evidence="11">2.1.1.71</ecNumber>
    </recommendedName>
</protein>
<accession>A0A512NQL4</accession>
<keyword evidence="4" id="KW-0489">Methyltransferase</keyword>
<comment type="pathway">
    <text evidence="2">Phospholipid metabolism; phosphatidylcholine biosynthesis.</text>
</comment>
<evidence type="ECO:0000256" key="12">
    <source>
        <dbReference type="SAM" id="Phobius"/>
    </source>
</evidence>
<reference evidence="13 14" key="1">
    <citation type="submission" date="2019-07" db="EMBL/GenBank/DDBJ databases">
        <title>Whole genome shotgun sequence of Reyranella soli NBRC 108950.</title>
        <authorList>
            <person name="Hosoyama A."/>
            <person name="Uohara A."/>
            <person name="Ohji S."/>
            <person name="Ichikawa N."/>
        </authorList>
    </citation>
    <scope>NUCLEOTIDE SEQUENCE [LARGE SCALE GENOMIC DNA]</scope>
    <source>
        <strain evidence="13 14">NBRC 108950</strain>
    </source>
</reference>
<gene>
    <name evidence="13" type="ORF">RSO01_84100</name>
</gene>
<comment type="caution">
    <text evidence="13">The sequence shown here is derived from an EMBL/GenBank/DDBJ whole genome shotgun (WGS) entry which is preliminary data.</text>
</comment>
<evidence type="ECO:0000256" key="9">
    <source>
        <dbReference type="ARBA" id="ARBA00022989"/>
    </source>
</evidence>
<evidence type="ECO:0000313" key="14">
    <source>
        <dbReference type="Proteomes" id="UP000321058"/>
    </source>
</evidence>
<feature type="transmembrane region" description="Helical" evidence="12">
    <location>
        <begin position="72"/>
        <end position="98"/>
    </location>
</feature>
<evidence type="ECO:0000256" key="1">
    <source>
        <dbReference type="ARBA" id="ARBA00004477"/>
    </source>
</evidence>
<sequence length="248" mass="26582">MREAVRRNASTLSCVLLVLSVLLGAALERSPPLAVYLLSFWHYYLYWLAFAFGAIPFEVFKRDAVAMKAVSVAVLAAVYLAAPIDLVSLVVIAGGILLNVRAAMVLGVDRTYYGHEVAGLPPRRITAFPYSLIGHPMIVGNVAAFGGTLINPAFREQWWPLAGLHVTLNIGLLAMELTGAHRRAVRIGGALVFAGALFAAVLAAIGSHRTLTVPIALAGLAVLTCTWTLYRCYAPPTPTAKQTARRTS</sequence>
<dbReference type="PANTHER" id="PTHR15458">
    <property type="entry name" value="PHOSPHATIDYLETHANOLAMINE N-METHYLTRANSFERASE"/>
    <property type="match status" value="1"/>
</dbReference>
<dbReference type="AlphaFoldDB" id="A0A512NQL4"/>
<evidence type="ECO:0000313" key="13">
    <source>
        <dbReference type="EMBL" id="GEP61244.1"/>
    </source>
</evidence>
<evidence type="ECO:0000256" key="6">
    <source>
        <dbReference type="ARBA" id="ARBA00022691"/>
    </source>
</evidence>
<evidence type="ECO:0000256" key="2">
    <source>
        <dbReference type="ARBA" id="ARBA00004969"/>
    </source>
</evidence>
<evidence type="ECO:0000256" key="7">
    <source>
        <dbReference type="ARBA" id="ARBA00022692"/>
    </source>
</evidence>
<keyword evidence="5" id="KW-0808">Transferase</keyword>
<dbReference type="Proteomes" id="UP000321058">
    <property type="component" value="Unassembled WGS sequence"/>
</dbReference>
<evidence type="ECO:0000256" key="11">
    <source>
        <dbReference type="ARBA" id="ARBA00034137"/>
    </source>
</evidence>
<dbReference type="InterPro" id="IPR007318">
    <property type="entry name" value="Phopholipid_MeTrfase"/>
</dbReference>
<dbReference type="EC" id="2.1.1.71" evidence="11"/>
<keyword evidence="14" id="KW-1185">Reference proteome</keyword>
<comment type="pathway">
    <text evidence="3">Lipid metabolism.</text>
</comment>
<evidence type="ECO:0000256" key="10">
    <source>
        <dbReference type="ARBA" id="ARBA00023136"/>
    </source>
</evidence>
<keyword evidence="9 12" id="KW-1133">Transmembrane helix</keyword>
<feature type="transmembrane region" description="Helical" evidence="12">
    <location>
        <begin position="187"/>
        <end position="205"/>
    </location>
</feature>
<evidence type="ECO:0000256" key="4">
    <source>
        <dbReference type="ARBA" id="ARBA00022603"/>
    </source>
</evidence>